<dbReference type="RefSeq" id="XP_013897939.1">
    <property type="nucleotide sequence ID" value="XM_014042485.1"/>
</dbReference>
<feature type="compositionally biased region" description="Gly residues" evidence="1">
    <location>
        <begin position="63"/>
        <end position="75"/>
    </location>
</feature>
<feature type="region of interest" description="Disordered" evidence="1">
    <location>
        <begin position="388"/>
        <end position="434"/>
    </location>
</feature>
<dbReference type="EMBL" id="KK102018">
    <property type="protein sequence ID" value="KIY98919.1"/>
    <property type="molecule type" value="Genomic_DNA"/>
</dbReference>
<sequence length="434" mass="42339">MQAPLQAPRPQRRVSFGPAHMLPGAAGSPLLGGSASSLAAGFAGLFDGPLPPAPMQQASQSVLGGGPGSLFGGLTTGPLGQLSSQQQQQQAQQQQQPVSSSLRGLRLDDELHEALGPLPMYPSLGSGDGWGAPASAAGAGAGAPPPHGLLLSLSQQLQQQQAPGPPGIGAGGYLQQQLGPQQGGPVAPRAPRARRHSMFVPAGHDPHAARRSSVGNYDNAALLHQHQHHAAAGTASPAGSGAGCFGPAGMPGGRGTPNGYHSSGGPAAPPPAVTERLAALGIGTGAGPPISLAQQQPLQPQPGLQQQQPWAGGAAGAAPPGAFAPAAPRAPAAGGSRRHSWCPSTLYYHPDGPRAALQTRLAYRALQQQQAGAAAALLGAGGLDALAALQQPDSGGGGGFGGGSAPVSSALLGSQPGSPGAGGGAKALPSGLAP</sequence>
<feature type="compositionally biased region" description="Gly residues" evidence="1">
    <location>
        <begin position="394"/>
        <end position="404"/>
    </location>
</feature>
<dbReference type="AlphaFoldDB" id="A0A0D2M646"/>
<organism evidence="2 3">
    <name type="scientific">Monoraphidium neglectum</name>
    <dbReference type="NCBI Taxonomy" id="145388"/>
    <lineage>
        <taxon>Eukaryota</taxon>
        <taxon>Viridiplantae</taxon>
        <taxon>Chlorophyta</taxon>
        <taxon>core chlorophytes</taxon>
        <taxon>Chlorophyceae</taxon>
        <taxon>CS clade</taxon>
        <taxon>Sphaeropleales</taxon>
        <taxon>Selenastraceae</taxon>
        <taxon>Monoraphidium</taxon>
    </lineage>
</organism>
<accession>A0A0D2M646</accession>
<keyword evidence="3" id="KW-1185">Reference proteome</keyword>
<feature type="compositionally biased region" description="Low complexity" evidence="1">
    <location>
        <begin position="76"/>
        <end position="101"/>
    </location>
</feature>
<evidence type="ECO:0000313" key="2">
    <source>
        <dbReference type="EMBL" id="KIY98919.1"/>
    </source>
</evidence>
<feature type="non-terminal residue" evidence="2">
    <location>
        <position position="434"/>
    </location>
</feature>
<feature type="compositionally biased region" description="Low complexity" evidence="1">
    <location>
        <begin position="173"/>
        <end position="190"/>
    </location>
</feature>
<feature type="region of interest" description="Disordered" evidence="1">
    <location>
        <begin position="283"/>
        <end position="339"/>
    </location>
</feature>
<dbReference type="Proteomes" id="UP000054498">
    <property type="component" value="Unassembled WGS sequence"/>
</dbReference>
<reference evidence="2 3" key="1">
    <citation type="journal article" date="2013" name="BMC Genomics">
        <title>Reconstruction of the lipid metabolism for the microalga Monoraphidium neglectum from its genome sequence reveals characteristics suitable for biofuel production.</title>
        <authorList>
            <person name="Bogen C."/>
            <person name="Al-Dilaimi A."/>
            <person name="Albersmeier A."/>
            <person name="Wichmann J."/>
            <person name="Grundmann M."/>
            <person name="Rupp O."/>
            <person name="Lauersen K.J."/>
            <person name="Blifernez-Klassen O."/>
            <person name="Kalinowski J."/>
            <person name="Goesmann A."/>
            <person name="Mussgnug J.H."/>
            <person name="Kruse O."/>
        </authorList>
    </citation>
    <scope>NUCLEOTIDE SEQUENCE [LARGE SCALE GENOMIC DNA]</scope>
    <source>
        <strain evidence="2 3">SAG 48.87</strain>
    </source>
</reference>
<dbReference type="STRING" id="145388.A0A0D2M646"/>
<dbReference type="KEGG" id="mng:MNEG_9040"/>
<evidence type="ECO:0000313" key="3">
    <source>
        <dbReference type="Proteomes" id="UP000054498"/>
    </source>
</evidence>
<evidence type="ECO:0000256" key="1">
    <source>
        <dbReference type="SAM" id="MobiDB-lite"/>
    </source>
</evidence>
<name>A0A0D2M646_9CHLO</name>
<protein>
    <submittedName>
        <fullName evidence="2">Uncharacterized protein</fullName>
    </submittedName>
</protein>
<feature type="region of interest" description="Disordered" evidence="1">
    <location>
        <begin position="155"/>
        <end position="192"/>
    </location>
</feature>
<feature type="compositionally biased region" description="Low complexity" evidence="1">
    <location>
        <begin position="292"/>
        <end position="335"/>
    </location>
</feature>
<gene>
    <name evidence="2" type="ORF">MNEG_9040</name>
</gene>
<feature type="region of interest" description="Disordered" evidence="1">
    <location>
        <begin position="51"/>
        <end position="101"/>
    </location>
</feature>
<proteinExistence type="predicted"/>
<feature type="region of interest" description="Disordered" evidence="1">
    <location>
        <begin position="1"/>
        <end position="20"/>
    </location>
</feature>
<dbReference type="GeneID" id="25741915"/>